<proteinExistence type="predicted"/>
<evidence type="ECO:0000313" key="1">
    <source>
        <dbReference type="EMBL" id="KAH9291691.1"/>
    </source>
</evidence>
<feature type="non-terminal residue" evidence="1">
    <location>
        <position position="176"/>
    </location>
</feature>
<dbReference type="PANTHER" id="PTHR33978:SF18">
    <property type="entry name" value="OS01G0656300 PROTEIN"/>
    <property type="match status" value="1"/>
</dbReference>
<gene>
    <name evidence="1" type="ORF">KI387_043121</name>
</gene>
<protein>
    <submittedName>
        <fullName evidence="1">Uncharacterized protein</fullName>
    </submittedName>
</protein>
<comment type="caution">
    <text evidence="1">The sequence shown here is derived from an EMBL/GenBank/DDBJ whole genome shotgun (WGS) entry which is preliminary data.</text>
</comment>
<dbReference type="EMBL" id="JAHRHJ020003454">
    <property type="protein sequence ID" value="KAH9291691.1"/>
    <property type="molecule type" value="Genomic_DNA"/>
</dbReference>
<dbReference type="AlphaFoldDB" id="A0AA38C2E1"/>
<dbReference type="PANTHER" id="PTHR33978">
    <property type="entry name" value="SERINE/THREONINE-KINASE"/>
    <property type="match status" value="1"/>
</dbReference>
<reference evidence="1 2" key="1">
    <citation type="journal article" date="2021" name="Nat. Plants">
        <title>The Taxus genome provides insights into paclitaxel biosynthesis.</title>
        <authorList>
            <person name="Xiong X."/>
            <person name="Gou J."/>
            <person name="Liao Q."/>
            <person name="Li Y."/>
            <person name="Zhou Q."/>
            <person name="Bi G."/>
            <person name="Li C."/>
            <person name="Du R."/>
            <person name="Wang X."/>
            <person name="Sun T."/>
            <person name="Guo L."/>
            <person name="Liang H."/>
            <person name="Lu P."/>
            <person name="Wu Y."/>
            <person name="Zhang Z."/>
            <person name="Ro D.K."/>
            <person name="Shang Y."/>
            <person name="Huang S."/>
            <person name="Yan J."/>
        </authorList>
    </citation>
    <scope>NUCLEOTIDE SEQUENCE [LARGE SCALE GENOMIC DNA]</scope>
    <source>
        <strain evidence="1">Ta-2019</strain>
    </source>
</reference>
<sequence length="176" mass="20048">MEGNSTISGNAKRLEMVSSWDCGSPLYDSYELVSMFNQLDRGLAALHRSSTPPLDPHCKCQTSWISSHTQKLKRTSCHWQYTAGFDNGERRSCKRKVNKKHPLTWLFRLPSIVSHRTKAIKAIPSRRGDGGEYPCEEQIIKEDGQTRKGINCSMTKVLEFDGAFLRILQYQPKISL</sequence>
<keyword evidence="2" id="KW-1185">Reference proteome</keyword>
<evidence type="ECO:0000313" key="2">
    <source>
        <dbReference type="Proteomes" id="UP000824469"/>
    </source>
</evidence>
<accession>A0AA38C2E1</accession>
<name>A0AA38C2E1_TAXCH</name>
<dbReference type="Proteomes" id="UP000824469">
    <property type="component" value="Unassembled WGS sequence"/>
</dbReference>
<organism evidence="1 2">
    <name type="scientific">Taxus chinensis</name>
    <name type="common">Chinese yew</name>
    <name type="synonym">Taxus wallichiana var. chinensis</name>
    <dbReference type="NCBI Taxonomy" id="29808"/>
    <lineage>
        <taxon>Eukaryota</taxon>
        <taxon>Viridiplantae</taxon>
        <taxon>Streptophyta</taxon>
        <taxon>Embryophyta</taxon>
        <taxon>Tracheophyta</taxon>
        <taxon>Spermatophyta</taxon>
        <taxon>Pinopsida</taxon>
        <taxon>Pinidae</taxon>
        <taxon>Conifers II</taxon>
        <taxon>Cupressales</taxon>
        <taxon>Taxaceae</taxon>
        <taxon>Taxus</taxon>
    </lineage>
</organism>